<evidence type="ECO:0000313" key="2">
    <source>
        <dbReference type="Proteomes" id="UP001187415"/>
    </source>
</evidence>
<dbReference type="AlphaFoldDB" id="A0AA88SV21"/>
<sequence length="162" mass="18357">MPQVYTISNKRMHLWSSRGPLLQVIHVSLRESLKTLLSIKHSARGNRLIFSFSYKTLGRKKRNNSRVFYQYQMLGGPELGIGAGISAISGTVLIELFTLREQGGWREGPLWHQLLLEWQLLRHKTLPLRRPWPPPTHPSSLLSGGGPHGQAVVSETNFTLLE</sequence>
<comment type="caution">
    <text evidence="1">The sequence shown here is derived from an EMBL/GenBank/DDBJ whole genome shotgun (WGS) entry which is preliminary data.</text>
</comment>
<gene>
    <name evidence="1" type="ORF">Q5P01_009422</name>
</gene>
<name>A0AA88SV21_CHASR</name>
<proteinExistence type="predicted"/>
<reference evidence="1" key="1">
    <citation type="submission" date="2023-07" db="EMBL/GenBank/DDBJ databases">
        <title>Chromosome-level Genome Assembly of Striped Snakehead (Channa striata).</title>
        <authorList>
            <person name="Liu H."/>
        </authorList>
    </citation>
    <scope>NUCLEOTIDE SEQUENCE</scope>
    <source>
        <strain evidence="1">Gz</strain>
        <tissue evidence="1">Muscle</tissue>
    </source>
</reference>
<accession>A0AA88SV21</accession>
<dbReference type="EMBL" id="JAUPFM010000006">
    <property type="protein sequence ID" value="KAK2849588.1"/>
    <property type="molecule type" value="Genomic_DNA"/>
</dbReference>
<evidence type="ECO:0000313" key="1">
    <source>
        <dbReference type="EMBL" id="KAK2849588.1"/>
    </source>
</evidence>
<dbReference type="Proteomes" id="UP001187415">
    <property type="component" value="Unassembled WGS sequence"/>
</dbReference>
<protein>
    <submittedName>
        <fullName evidence="1">Uncharacterized protein</fullName>
    </submittedName>
</protein>
<organism evidence="1 2">
    <name type="scientific">Channa striata</name>
    <name type="common">Snakehead murrel</name>
    <name type="synonym">Ophicephalus striatus</name>
    <dbReference type="NCBI Taxonomy" id="64152"/>
    <lineage>
        <taxon>Eukaryota</taxon>
        <taxon>Metazoa</taxon>
        <taxon>Chordata</taxon>
        <taxon>Craniata</taxon>
        <taxon>Vertebrata</taxon>
        <taxon>Euteleostomi</taxon>
        <taxon>Actinopterygii</taxon>
        <taxon>Neopterygii</taxon>
        <taxon>Teleostei</taxon>
        <taxon>Neoteleostei</taxon>
        <taxon>Acanthomorphata</taxon>
        <taxon>Anabantaria</taxon>
        <taxon>Anabantiformes</taxon>
        <taxon>Channoidei</taxon>
        <taxon>Channidae</taxon>
        <taxon>Channa</taxon>
    </lineage>
</organism>
<keyword evidence="2" id="KW-1185">Reference proteome</keyword>